<accession>A0A518BT63</accession>
<dbReference type="AlphaFoldDB" id="A0A518BT63"/>
<name>A0A518BT63_9BACT</name>
<organism evidence="2 3">
    <name type="scientific">Engelhardtia mirabilis</name>
    <dbReference type="NCBI Taxonomy" id="2528011"/>
    <lineage>
        <taxon>Bacteria</taxon>
        <taxon>Pseudomonadati</taxon>
        <taxon>Planctomycetota</taxon>
        <taxon>Planctomycetia</taxon>
        <taxon>Planctomycetia incertae sedis</taxon>
        <taxon>Engelhardtia</taxon>
    </lineage>
</organism>
<keyword evidence="3" id="KW-1185">Reference proteome</keyword>
<gene>
    <name evidence="2" type="ORF">Pla133_52840</name>
</gene>
<dbReference type="Proteomes" id="UP000316921">
    <property type="component" value="Plasmid pPla133_1"/>
</dbReference>
<evidence type="ECO:0000313" key="3">
    <source>
        <dbReference type="Proteomes" id="UP000316921"/>
    </source>
</evidence>
<evidence type="ECO:0000313" key="2">
    <source>
        <dbReference type="EMBL" id="QDU70160.1"/>
    </source>
</evidence>
<protein>
    <submittedName>
        <fullName evidence="2">Uncharacterized protein</fullName>
    </submittedName>
</protein>
<geneLocation type="plasmid" evidence="3">
    <name>ppla133_1</name>
</geneLocation>
<proteinExistence type="predicted"/>
<keyword evidence="2" id="KW-0614">Plasmid</keyword>
<dbReference type="KEGG" id="pbap:Pla133_52840"/>
<feature type="region of interest" description="Disordered" evidence="1">
    <location>
        <begin position="45"/>
        <end position="95"/>
    </location>
</feature>
<dbReference type="EMBL" id="CP036288">
    <property type="protein sequence ID" value="QDU70160.1"/>
    <property type="molecule type" value="Genomic_DNA"/>
</dbReference>
<reference evidence="2 3" key="1">
    <citation type="submission" date="2019-02" db="EMBL/GenBank/DDBJ databases">
        <title>Deep-cultivation of Planctomycetes and their phenomic and genomic characterization uncovers novel biology.</title>
        <authorList>
            <person name="Wiegand S."/>
            <person name="Jogler M."/>
            <person name="Boedeker C."/>
            <person name="Pinto D."/>
            <person name="Vollmers J."/>
            <person name="Rivas-Marin E."/>
            <person name="Kohn T."/>
            <person name="Peeters S.H."/>
            <person name="Heuer A."/>
            <person name="Rast P."/>
            <person name="Oberbeckmann S."/>
            <person name="Bunk B."/>
            <person name="Jeske O."/>
            <person name="Meyerdierks A."/>
            <person name="Storesund J.E."/>
            <person name="Kallscheuer N."/>
            <person name="Luecker S."/>
            <person name="Lage O.M."/>
            <person name="Pohl T."/>
            <person name="Merkel B.J."/>
            <person name="Hornburger P."/>
            <person name="Mueller R.-W."/>
            <person name="Bruemmer F."/>
            <person name="Labrenz M."/>
            <person name="Spormann A.M."/>
            <person name="Op den Camp H."/>
            <person name="Overmann J."/>
            <person name="Amann R."/>
            <person name="Jetten M.S.M."/>
            <person name="Mascher T."/>
            <person name="Medema M.H."/>
            <person name="Devos D.P."/>
            <person name="Kaster A.-K."/>
            <person name="Ovreas L."/>
            <person name="Rohde M."/>
            <person name="Galperin M.Y."/>
            <person name="Jogler C."/>
        </authorList>
    </citation>
    <scope>NUCLEOTIDE SEQUENCE [LARGE SCALE GENOMIC DNA]</scope>
    <source>
        <strain evidence="2 3">Pla133</strain>
        <plasmid evidence="3">ppla133_1</plasmid>
    </source>
</reference>
<evidence type="ECO:0000256" key="1">
    <source>
        <dbReference type="SAM" id="MobiDB-lite"/>
    </source>
</evidence>
<sequence>MVAIQGASPWSGSTVDPVARIQPAQGWPWGLVQEGSSEAPLILVAGCPMGERSPPRSRSNGEPLAPSNPEGWSPPGASPCRKERPPAGCACGRCPRGPDAQHSVMGIESSFGGEAPTRSPEGPEGDFCPTKTHLATRLPAHSIPTPFPTSRNGAGCLRTHGLYAAPCPPCRAAGGEVASRRLTLEPESWHR</sequence>